<feature type="compositionally biased region" description="Basic and acidic residues" evidence="1">
    <location>
        <begin position="67"/>
        <end position="76"/>
    </location>
</feature>
<gene>
    <name evidence="2" type="ORF">SAMN06295964_1760</name>
</gene>
<accession>A0A1T4Z232</accession>
<protein>
    <recommendedName>
        <fullName evidence="4">Peptidase_C39 like family protein</fullName>
    </recommendedName>
</protein>
<dbReference type="STRING" id="1736691.SAMN06295964_1760"/>
<organism evidence="2 3">
    <name type="scientific">Aeromicrobium choanae</name>
    <dbReference type="NCBI Taxonomy" id="1736691"/>
    <lineage>
        <taxon>Bacteria</taxon>
        <taxon>Bacillati</taxon>
        <taxon>Actinomycetota</taxon>
        <taxon>Actinomycetes</taxon>
        <taxon>Propionibacteriales</taxon>
        <taxon>Nocardioidaceae</taxon>
        <taxon>Aeromicrobium</taxon>
    </lineage>
</organism>
<name>A0A1T4Z232_9ACTN</name>
<dbReference type="AlphaFoldDB" id="A0A1T4Z232"/>
<feature type="region of interest" description="Disordered" evidence="1">
    <location>
        <begin position="56"/>
        <end position="76"/>
    </location>
</feature>
<dbReference type="EMBL" id="LT796768">
    <property type="protein sequence ID" value="SKB07621.1"/>
    <property type="molecule type" value="Genomic_DNA"/>
</dbReference>
<dbReference type="Proteomes" id="UP000191040">
    <property type="component" value="Chromosome I"/>
</dbReference>
<evidence type="ECO:0000313" key="2">
    <source>
        <dbReference type="EMBL" id="SKB07621.1"/>
    </source>
</evidence>
<proteinExistence type="predicted"/>
<evidence type="ECO:0008006" key="4">
    <source>
        <dbReference type="Google" id="ProtNLM"/>
    </source>
</evidence>
<evidence type="ECO:0000256" key="1">
    <source>
        <dbReference type="SAM" id="MobiDB-lite"/>
    </source>
</evidence>
<keyword evidence="3" id="KW-1185">Reference proteome</keyword>
<evidence type="ECO:0000313" key="3">
    <source>
        <dbReference type="Proteomes" id="UP000191040"/>
    </source>
</evidence>
<sequence>MRPGPAVPVVRLVRLARRGLARLQRRSGPRTFTSAATTDVPAEVAYRLEGRTSTMSPVERGALDPTTHPRDFRQPDDTSCGAASLVVSRMLHDEPYALWLATGYDAQADATDPTGFAERWATEVVTMHRRVTSLRDHDGDLQWPWLRVVGTSPWGAARQMTGTGGSGLPGHAYEARTLDPDDLGAGFDLVLAAVQAGHTVPLYVGDEVRPAHVVLVVRTRGDQLEVFEPSAGRMVRVARDAFAAGRFRLGGWSVPWFAVLPR</sequence>
<reference evidence="3" key="1">
    <citation type="submission" date="2017-02" db="EMBL/GenBank/DDBJ databases">
        <authorList>
            <person name="Varghese N."/>
            <person name="Submissions S."/>
        </authorList>
    </citation>
    <scope>NUCLEOTIDE SEQUENCE [LARGE SCALE GENOMIC DNA]</scope>
    <source>
        <strain evidence="3">9H-4</strain>
    </source>
</reference>